<accession>M1MV30</accession>
<reference evidence="1 2" key="1">
    <citation type="journal article" date="2012" name="Stand. Genomic Sci.">
        <title>Genome sequence of the halotolerant bacterium Corynebacterium halotolerans type strain YIM 70093(T) (= DSM 44683(T)).</title>
        <authorList>
            <person name="Ruckert C."/>
            <person name="Albersmeier A."/>
            <person name="Al-Dilaimi A."/>
            <person name="Niehaus K."/>
            <person name="Szczepanowski R."/>
            <person name="Kalinowski J."/>
        </authorList>
    </citation>
    <scope>NUCLEOTIDE SEQUENCE [LARGE SCALE GENOMIC DNA]</scope>
    <source>
        <strain evidence="1">YIM 70093</strain>
    </source>
</reference>
<dbReference type="PATRIC" id="fig|1121362.3.peg.562"/>
<gene>
    <name evidence="1" type="ORF">A605_02800</name>
</gene>
<dbReference type="HOGENOM" id="CLU_2681452_0_0_11"/>
<dbReference type="Proteomes" id="UP000011723">
    <property type="component" value="Chromosome"/>
</dbReference>
<organism evidence="1 2">
    <name type="scientific">Corynebacterium halotolerans YIM 70093 = DSM 44683</name>
    <dbReference type="NCBI Taxonomy" id="1121362"/>
    <lineage>
        <taxon>Bacteria</taxon>
        <taxon>Bacillati</taxon>
        <taxon>Actinomycetota</taxon>
        <taxon>Actinomycetes</taxon>
        <taxon>Mycobacteriales</taxon>
        <taxon>Corynebacteriaceae</taxon>
        <taxon>Corynebacterium</taxon>
    </lineage>
</organism>
<evidence type="ECO:0000313" key="1">
    <source>
        <dbReference type="EMBL" id="AGF71574.1"/>
    </source>
</evidence>
<name>M1MV30_9CORY</name>
<evidence type="ECO:0000313" key="2">
    <source>
        <dbReference type="Proteomes" id="UP000011723"/>
    </source>
</evidence>
<dbReference type="KEGG" id="chn:A605_02800"/>
<dbReference type="AlphaFoldDB" id="M1MV30"/>
<keyword evidence="2" id="KW-1185">Reference proteome</keyword>
<dbReference type="EMBL" id="CP003697">
    <property type="protein sequence ID" value="AGF71574.1"/>
    <property type="molecule type" value="Genomic_DNA"/>
</dbReference>
<dbReference type="RefSeq" id="WP_015399995.1">
    <property type="nucleotide sequence ID" value="NC_020302.1"/>
</dbReference>
<proteinExistence type="predicted"/>
<protein>
    <submittedName>
        <fullName evidence="1">Uncharacterized protein</fullName>
    </submittedName>
</protein>
<sequence>MSPTYFDVMDTARASGRLTAARRHYPSQDHTDLEQDLATARILNYARKVLGDGPGLSEGHVAILTTALRGEVLR</sequence>